<keyword evidence="1" id="KW-0812">Transmembrane</keyword>
<accession>A0AAD1BJE0</accession>
<dbReference type="Proteomes" id="UP000067008">
    <property type="component" value="Chromosome 2"/>
</dbReference>
<keyword evidence="1" id="KW-0472">Membrane</keyword>
<proteinExistence type="predicted"/>
<sequence length="145" mass="17086">MRNNELFITFAKANKKSMKYQTSRNFKITMALALIAGYLFAAMLCYYLFRSNDFDFFAVFWFLGTIAIYIAYYYRMTIKIEGNLLTYKTTNEVKTRTLPLSEIATVSIRKKLFYPVLTITTKQQTKIHLYPEHPEQLEKALITNK</sequence>
<evidence type="ECO:0000313" key="2">
    <source>
        <dbReference type="EMBL" id="BAR96298.1"/>
    </source>
</evidence>
<feature type="transmembrane region" description="Helical" evidence="1">
    <location>
        <begin position="55"/>
        <end position="74"/>
    </location>
</feature>
<name>A0AAD1BJE0_PREIN</name>
<dbReference type="EMBL" id="AP014925">
    <property type="protein sequence ID" value="BAR96298.1"/>
    <property type="molecule type" value="Genomic_DNA"/>
</dbReference>
<keyword evidence="1" id="KW-1133">Transmembrane helix</keyword>
<feature type="transmembrane region" description="Helical" evidence="1">
    <location>
        <begin position="28"/>
        <end position="49"/>
    </location>
</feature>
<evidence type="ECO:0000313" key="3">
    <source>
        <dbReference type="Proteomes" id="UP000067008"/>
    </source>
</evidence>
<protein>
    <submittedName>
        <fullName evidence="2">Uncharacterized protein</fullName>
    </submittedName>
</protein>
<dbReference type="AlphaFoldDB" id="A0AAD1BJE0"/>
<organism evidence="2 3">
    <name type="scientific">Prevotella intermedia</name>
    <dbReference type="NCBI Taxonomy" id="28131"/>
    <lineage>
        <taxon>Bacteria</taxon>
        <taxon>Pseudomonadati</taxon>
        <taxon>Bacteroidota</taxon>
        <taxon>Bacteroidia</taxon>
        <taxon>Bacteroidales</taxon>
        <taxon>Prevotellaceae</taxon>
        <taxon>Prevotella</taxon>
    </lineage>
</organism>
<reference evidence="2 3" key="1">
    <citation type="submission" date="2015-07" db="EMBL/GenBank/DDBJ databases">
        <title>Complete genome sequence of Prevotella intermedia strain 17-2.</title>
        <authorList>
            <person name="Nambu T."/>
        </authorList>
    </citation>
    <scope>NUCLEOTIDE SEQUENCE [LARGE SCALE GENOMIC DNA]</scope>
    <source>
        <strain evidence="2 3">17-2</strain>
    </source>
</reference>
<gene>
    <name evidence="2" type="ORF">PI172_1570</name>
</gene>
<evidence type="ECO:0000256" key="1">
    <source>
        <dbReference type="SAM" id="Phobius"/>
    </source>
</evidence>